<feature type="domain" description="Flagellar basal body rod protein N-terminal" evidence="6">
    <location>
        <begin position="7"/>
        <end position="35"/>
    </location>
</feature>
<dbReference type="InterPro" id="IPR019776">
    <property type="entry name" value="Flagellar_basal_body_rod_CS"/>
</dbReference>
<keyword evidence="10" id="KW-1185">Reference proteome</keyword>
<protein>
    <recommendedName>
        <fullName evidence="2 4">Flagellar basal-body rod protein FlgG</fullName>
    </recommendedName>
</protein>
<dbReference type="InterPro" id="IPR053967">
    <property type="entry name" value="LlgE_F_G-like_D1"/>
</dbReference>
<evidence type="ECO:0000256" key="3">
    <source>
        <dbReference type="ARBA" id="ARBA00025933"/>
    </source>
</evidence>
<dbReference type="AlphaFoldDB" id="A0A1I0FWY4"/>
<gene>
    <name evidence="9" type="ORF">SAMN04487772_1406</name>
</gene>
<evidence type="ECO:0000259" key="8">
    <source>
        <dbReference type="Pfam" id="PF22692"/>
    </source>
</evidence>
<dbReference type="InterPro" id="IPR037925">
    <property type="entry name" value="FlgE/F/G-like"/>
</dbReference>
<organism evidence="9 10">
    <name type="scientific">[Clostridium] polysaccharolyticum</name>
    <dbReference type="NCBI Taxonomy" id="29364"/>
    <lineage>
        <taxon>Bacteria</taxon>
        <taxon>Bacillati</taxon>
        <taxon>Bacillota</taxon>
        <taxon>Clostridia</taxon>
        <taxon>Lachnospirales</taxon>
        <taxon>Lachnospiraceae</taxon>
    </lineage>
</organism>
<comment type="similarity">
    <text evidence="1 5">Belongs to the flagella basal body rod proteins family.</text>
</comment>
<evidence type="ECO:0000313" key="9">
    <source>
        <dbReference type="EMBL" id="SET62778.1"/>
    </source>
</evidence>
<dbReference type="InterPro" id="IPR012834">
    <property type="entry name" value="FlgG_G_neg"/>
</dbReference>
<evidence type="ECO:0000259" key="7">
    <source>
        <dbReference type="Pfam" id="PF06429"/>
    </source>
</evidence>
<dbReference type="GO" id="GO:0009426">
    <property type="term" value="C:bacterial-type flagellum basal body, distal rod"/>
    <property type="evidence" value="ECO:0007669"/>
    <property type="project" value="UniProtKB-UniRule"/>
</dbReference>
<dbReference type="Pfam" id="PF06429">
    <property type="entry name" value="Flg_bbr_C"/>
    <property type="match status" value="1"/>
</dbReference>
<dbReference type="PANTHER" id="PTHR30435:SF19">
    <property type="entry name" value="FLAGELLAR BASAL-BODY ROD PROTEIN FLGG"/>
    <property type="match status" value="1"/>
</dbReference>
<proteinExistence type="inferred from homology"/>
<feature type="domain" description="Flagellar basal-body/hook protein C-terminal" evidence="7">
    <location>
        <begin position="225"/>
        <end position="269"/>
    </location>
</feature>
<reference evidence="9 10" key="1">
    <citation type="submission" date="2016-10" db="EMBL/GenBank/DDBJ databases">
        <authorList>
            <person name="de Groot N.N."/>
        </authorList>
    </citation>
    <scope>NUCLEOTIDE SEQUENCE [LARGE SCALE GENOMIC DNA]</scope>
    <source>
        <strain evidence="9 10">DSM 1801</strain>
    </source>
</reference>
<sequence length="271" mass="29169">MVRSLWTAASGMSAQQTYVDTISNNLSNINTTGYKKEQAEFKTLLYQNLQTKQTDNEGNPKPVSAQVGLGTRTAAITSQFTQGSLIATENKADFAIEGEGFFMVQLQDGSRAYTRNGSMKFMIGTDGLTLADSDGNLVLDSTGSPITFPEGISSSKITIDSTGRVLYPDENNNDAPTGIQIGLVQFANPAGLEKVYGSMLKETAASGTAVLEYESDGITKSKIHQGYLEASNVQAVDEMVNLIVAQRAYEMNSKAITASDEMLKQANNLRQ</sequence>
<name>A0A1I0FWY4_9FIRM</name>
<evidence type="ECO:0000256" key="2">
    <source>
        <dbReference type="ARBA" id="ARBA00017948"/>
    </source>
</evidence>
<evidence type="ECO:0000313" key="10">
    <source>
        <dbReference type="Proteomes" id="UP000199800"/>
    </source>
</evidence>
<dbReference type="InterPro" id="IPR001444">
    <property type="entry name" value="Flag_bb_rod_N"/>
</dbReference>
<dbReference type="InterPro" id="IPR010930">
    <property type="entry name" value="Flg_bb/hook_C_dom"/>
</dbReference>
<dbReference type="OrthoDB" id="9800375at2"/>
<keyword evidence="9" id="KW-0966">Cell projection</keyword>
<dbReference type="RefSeq" id="WP_092479071.1">
    <property type="nucleotide sequence ID" value="NZ_FOHN01000040.1"/>
</dbReference>
<comment type="subunit">
    <text evidence="3">The basal body constitutes a major portion of the flagellar organelle and consists of four rings (L,P,S, and M) mounted on a central rod. The rod consists of about 26 subunits of FlgG in the distal portion, and FlgB, FlgC and FlgF are thought to build up the proximal portion of the rod with about 6 subunits each.</text>
</comment>
<dbReference type="PROSITE" id="PS00588">
    <property type="entry name" value="FLAGELLA_BB_ROD"/>
    <property type="match status" value="1"/>
</dbReference>
<comment type="subcellular location">
    <subcellularLocation>
        <location evidence="5">Bacterial flagellum basal body</location>
    </subcellularLocation>
</comment>
<evidence type="ECO:0000256" key="5">
    <source>
        <dbReference type="RuleBase" id="RU362116"/>
    </source>
</evidence>
<keyword evidence="9" id="KW-0282">Flagellum</keyword>
<evidence type="ECO:0000259" key="6">
    <source>
        <dbReference type="Pfam" id="PF00460"/>
    </source>
</evidence>
<accession>A0A1I0FWY4</accession>
<evidence type="ECO:0000256" key="1">
    <source>
        <dbReference type="ARBA" id="ARBA00009677"/>
    </source>
</evidence>
<keyword evidence="9" id="KW-0969">Cilium</keyword>
<dbReference type="Proteomes" id="UP000199800">
    <property type="component" value="Unassembled WGS sequence"/>
</dbReference>
<dbReference type="PANTHER" id="PTHR30435">
    <property type="entry name" value="FLAGELLAR PROTEIN"/>
    <property type="match status" value="1"/>
</dbReference>
<dbReference type="GO" id="GO:0071978">
    <property type="term" value="P:bacterial-type flagellum-dependent swarming motility"/>
    <property type="evidence" value="ECO:0007669"/>
    <property type="project" value="TreeGrafter"/>
</dbReference>
<dbReference type="SUPFAM" id="SSF117143">
    <property type="entry name" value="Flagellar hook protein flgE"/>
    <property type="match status" value="1"/>
</dbReference>
<keyword evidence="5" id="KW-0975">Bacterial flagellum</keyword>
<dbReference type="InterPro" id="IPR020013">
    <property type="entry name" value="Flagellar_FlgE/F/G"/>
</dbReference>
<feature type="domain" description="Flagellar hook protein FlgE/F/G-like D1" evidence="8">
    <location>
        <begin position="95"/>
        <end position="166"/>
    </location>
</feature>
<dbReference type="STRING" id="29364.SAMN04487772_1406"/>
<evidence type="ECO:0000256" key="4">
    <source>
        <dbReference type="NCBIfam" id="TIGR02488"/>
    </source>
</evidence>
<dbReference type="NCBIfam" id="TIGR02488">
    <property type="entry name" value="flgG_G_neg"/>
    <property type="match status" value="1"/>
</dbReference>
<dbReference type="EMBL" id="FOHN01000040">
    <property type="protein sequence ID" value="SET62778.1"/>
    <property type="molecule type" value="Genomic_DNA"/>
</dbReference>
<dbReference type="Pfam" id="PF22692">
    <property type="entry name" value="LlgE_F_G_D1"/>
    <property type="match status" value="1"/>
</dbReference>
<dbReference type="Pfam" id="PF00460">
    <property type="entry name" value="Flg_bb_rod"/>
    <property type="match status" value="1"/>
</dbReference>
<dbReference type="NCBIfam" id="TIGR03506">
    <property type="entry name" value="FlgEFG_subfam"/>
    <property type="match status" value="2"/>
</dbReference>